<dbReference type="SMART" id="SM00229">
    <property type="entry name" value="RasGEFN"/>
    <property type="match status" value="1"/>
</dbReference>
<dbReference type="Gene3D" id="1.20.870.10">
    <property type="entry name" value="Son of sevenless (SoS) protein Chain: S domain 1"/>
    <property type="match status" value="1"/>
</dbReference>
<dbReference type="PROSITE" id="PS50212">
    <property type="entry name" value="RASGEF_NTER"/>
    <property type="match status" value="1"/>
</dbReference>
<name>A0A4S8ME55_DENBC</name>
<dbReference type="GO" id="GO:0007264">
    <property type="term" value="P:small GTPase-mediated signal transduction"/>
    <property type="evidence" value="ECO:0007669"/>
    <property type="project" value="InterPro"/>
</dbReference>
<dbReference type="InterPro" id="IPR023578">
    <property type="entry name" value="Ras_GEF_dom_sf"/>
</dbReference>
<feature type="compositionally biased region" description="Low complexity" evidence="2">
    <location>
        <begin position="276"/>
        <end position="287"/>
    </location>
</feature>
<keyword evidence="1" id="KW-0344">Guanine-nucleotide releasing factor</keyword>
<protein>
    <recommendedName>
        <fullName evidence="3">N-terminal Ras-GEF domain-containing protein</fullName>
    </recommendedName>
</protein>
<dbReference type="SUPFAM" id="SSF48366">
    <property type="entry name" value="Ras GEF"/>
    <property type="match status" value="1"/>
</dbReference>
<evidence type="ECO:0000313" key="5">
    <source>
        <dbReference type="Proteomes" id="UP000297245"/>
    </source>
</evidence>
<sequence>MSLPISRPTSTDTAVSLLSSATSCNTQSDTPRHTSLIDNYPSIALPLRRLKQLEGSDDVPTLLTYSEKFTNSLFTFVSSMPDRLPREKSTDSEYALAHAAVLFVMKQFSASVTRIHPIPKQLHSEGLAAALEMLDMVISSLVALLDNAYLGKMLPPPPSQDLHRALAVKVRSSTAPQPPSSRSSTLQVCSSPATQKPTIGDRKSLIEMVDEARLVECQSVETISQARETSSLQSKTDSVVARISHATLEVPSISPPGSKERVELPSGPPATLAGESTTTLTTSTISSTVQSRSKNSRIIQRFLRLSFNFPFARSKEKLVPGFLPSEISGIVSGTELSPPVGSGLADGKFDDAKLEVRSVSELMDLVTSKAIVSQPELKELFFTTFRWYLPAKVFISELADRFRASSGLEPAQAKIWLEWQQKHDNNQLRIMNLILIWLKQYWIPDLDNQEALPLLQEFALSHLVNYPDETLVFRIIHALNDVEKRTISRQKALRNHWNMLNSGTLVTPPDPSGFNLVISSRRSQLCKLLQFDSPEGRVEFARQLTIYFSELHGRLDADSFVWGHYHDLENDAVKMANMISGQEEGLREWVVASIQSIPDLEQREVIVHFWFGIAQWFNDSRYANINELLNWGRSGYMKQSRMRRAQNLPCIQTLFSVKEGIDRLKDTIDLMPERPNYDRYSLLAKCIADLDHAKLSYKFTKCDAIQKWIETQLIADLPDPKP</sequence>
<organism evidence="4 5">
    <name type="scientific">Dendrothele bispora (strain CBS 962.96)</name>
    <dbReference type="NCBI Taxonomy" id="1314807"/>
    <lineage>
        <taxon>Eukaryota</taxon>
        <taxon>Fungi</taxon>
        <taxon>Dikarya</taxon>
        <taxon>Basidiomycota</taxon>
        <taxon>Agaricomycotina</taxon>
        <taxon>Agaricomycetes</taxon>
        <taxon>Agaricomycetidae</taxon>
        <taxon>Agaricales</taxon>
        <taxon>Agaricales incertae sedis</taxon>
        <taxon>Dendrothele</taxon>
    </lineage>
</organism>
<feature type="region of interest" description="Disordered" evidence="2">
    <location>
        <begin position="250"/>
        <end position="287"/>
    </location>
</feature>
<feature type="compositionally biased region" description="Polar residues" evidence="2">
    <location>
        <begin position="171"/>
        <end position="197"/>
    </location>
</feature>
<dbReference type="PROSITE" id="PS51257">
    <property type="entry name" value="PROKAR_LIPOPROTEIN"/>
    <property type="match status" value="1"/>
</dbReference>
<reference evidence="4 5" key="1">
    <citation type="journal article" date="2019" name="Nat. Ecol. Evol.">
        <title>Megaphylogeny resolves global patterns of mushroom evolution.</title>
        <authorList>
            <person name="Varga T."/>
            <person name="Krizsan K."/>
            <person name="Foldi C."/>
            <person name="Dima B."/>
            <person name="Sanchez-Garcia M."/>
            <person name="Sanchez-Ramirez S."/>
            <person name="Szollosi G.J."/>
            <person name="Szarkandi J.G."/>
            <person name="Papp V."/>
            <person name="Albert L."/>
            <person name="Andreopoulos W."/>
            <person name="Angelini C."/>
            <person name="Antonin V."/>
            <person name="Barry K.W."/>
            <person name="Bougher N.L."/>
            <person name="Buchanan P."/>
            <person name="Buyck B."/>
            <person name="Bense V."/>
            <person name="Catcheside P."/>
            <person name="Chovatia M."/>
            <person name="Cooper J."/>
            <person name="Damon W."/>
            <person name="Desjardin D."/>
            <person name="Finy P."/>
            <person name="Geml J."/>
            <person name="Haridas S."/>
            <person name="Hughes K."/>
            <person name="Justo A."/>
            <person name="Karasinski D."/>
            <person name="Kautmanova I."/>
            <person name="Kiss B."/>
            <person name="Kocsube S."/>
            <person name="Kotiranta H."/>
            <person name="LaButti K.M."/>
            <person name="Lechner B.E."/>
            <person name="Liimatainen K."/>
            <person name="Lipzen A."/>
            <person name="Lukacs Z."/>
            <person name="Mihaltcheva S."/>
            <person name="Morgado L.N."/>
            <person name="Niskanen T."/>
            <person name="Noordeloos M.E."/>
            <person name="Ohm R.A."/>
            <person name="Ortiz-Santana B."/>
            <person name="Ovrebo C."/>
            <person name="Racz N."/>
            <person name="Riley R."/>
            <person name="Savchenko A."/>
            <person name="Shiryaev A."/>
            <person name="Soop K."/>
            <person name="Spirin V."/>
            <person name="Szebenyi C."/>
            <person name="Tomsovsky M."/>
            <person name="Tulloss R.E."/>
            <person name="Uehling J."/>
            <person name="Grigoriev I.V."/>
            <person name="Vagvolgyi C."/>
            <person name="Papp T."/>
            <person name="Martin F.M."/>
            <person name="Miettinen O."/>
            <person name="Hibbett D.S."/>
            <person name="Nagy L.G."/>
        </authorList>
    </citation>
    <scope>NUCLEOTIDE SEQUENCE [LARGE SCALE GENOMIC DNA]</scope>
    <source>
        <strain evidence="4 5">CBS 962.96</strain>
    </source>
</reference>
<dbReference type="Pfam" id="PF00618">
    <property type="entry name" value="RasGEF_N"/>
    <property type="match status" value="1"/>
</dbReference>
<evidence type="ECO:0000256" key="1">
    <source>
        <dbReference type="PROSITE-ProRule" id="PRU00135"/>
    </source>
</evidence>
<dbReference type="CDD" id="cd06224">
    <property type="entry name" value="REM"/>
    <property type="match status" value="1"/>
</dbReference>
<keyword evidence="5" id="KW-1185">Reference proteome</keyword>
<dbReference type="Proteomes" id="UP000297245">
    <property type="component" value="Unassembled WGS sequence"/>
</dbReference>
<feature type="region of interest" description="Disordered" evidence="2">
    <location>
        <begin position="169"/>
        <end position="203"/>
    </location>
</feature>
<proteinExistence type="predicted"/>
<dbReference type="GO" id="GO:0005085">
    <property type="term" value="F:guanyl-nucleotide exchange factor activity"/>
    <property type="evidence" value="ECO:0007669"/>
    <property type="project" value="UniProtKB-KW"/>
</dbReference>
<dbReference type="AlphaFoldDB" id="A0A4S8ME55"/>
<dbReference type="EMBL" id="ML179098">
    <property type="protein sequence ID" value="THV00830.1"/>
    <property type="molecule type" value="Genomic_DNA"/>
</dbReference>
<feature type="domain" description="N-terminal Ras-GEF" evidence="3">
    <location>
        <begin position="350"/>
        <end position="484"/>
    </location>
</feature>
<gene>
    <name evidence="4" type="ORF">K435DRAFT_837080</name>
</gene>
<evidence type="ECO:0000259" key="3">
    <source>
        <dbReference type="PROSITE" id="PS50212"/>
    </source>
</evidence>
<accession>A0A4S8ME55</accession>
<evidence type="ECO:0000256" key="2">
    <source>
        <dbReference type="SAM" id="MobiDB-lite"/>
    </source>
</evidence>
<dbReference type="InterPro" id="IPR036964">
    <property type="entry name" value="RASGEF_cat_dom_sf"/>
</dbReference>
<dbReference type="InterPro" id="IPR000651">
    <property type="entry name" value="Ras-like_Gua-exchang_fac_N"/>
</dbReference>
<evidence type="ECO:0000313" key="4">
    <source>
        <dbReference type="EMBL" id="THV00830.1"/>
    </source>
</evidence>
<dbReference type="Gene3D" id="1.10.840.10">
    <property type="entry name" value="Ras guanine-nucleotide exchange factors catalytic domain"/>
    <property type="match status" value="1"/>
</dbReference>
<dbReference type="OrthoDB" id="546434at2759"/>